<sequence length="139" mass="16034">MNRISRMLMVSGLGVVAAATLGAGPAMAATGSSTNAAGQATTNQAKHWDDDDERVVGYYRDYRRCVIAGRIGERFDRWDDAECVPVGGFHRRWALVVEDNDDWDDWSDSWYNWDRDDFGDRGPGYYNRYHHHRHHKHKF</sequence>
<reference evidence="4" key="1">
    <citation type="submission" date="2017-09" db="EMBL/GenBank/DDBJ databases">
        <authorList>
            <person name="Varghese N."/>
            <person name="Submissions S."/>
        </authorList>
    </citation>
    <scope>NUCLEOTIDE SEQUENCE [LARGE SCALE GENOMIC DNA]</scope>
    <source>
        <strain evidence="4">CGMCC 4.6857</strain>
    </source>
</reference>
<dbReference type="RefSeq" id="WP_143234796.1">
    <property type="nucleotide sequence ID" value="NZ_OBDY01000009.1"/>
</dbReference>
<evidence type="ECO:0000256" key="2">
    <source>
        <dbReference type="SAM" id="SignalP"/>
    </source>
</evidence>
<protein>
    <submittedName>
        <fullName evidence="3">Uncharacterized protein</fullName>
    </submittedName>
</protein>
<proteinExistence type="predicted"/>
<keyword evidence="4" id="KW-1185">Reference proteome</keyword>
<accession>A0A285ILP4</accession>
<evidence type="ECO:0000256" key="1">
    <source>
        <dbReference type="SAM" id="MobiDB-lite"/>
    </source>
</evidence>
<feature type="signal peptide" evidence="2">
    <location>
        <begin position="1"/>
        <end position="28"/>
    </location>
</feature>
<keyword evidence="2" id="KW-0732">Signal</keyword>
<dbReference type="OrthoDB" id="3298876at2"/>
<gene>
    <name evidence="3" type="ORF">SAMN05421748_10977</name>
</gene>
<evidence type="ECO:0000313" key="3">
    <source>
        <dbReference type="EMBL" id="SNY48677.1"/>
    </source>
</evidence>
<feature type="region of interest" description="Disordered" evidence="1">
    <location>
        <begin position="27"/>
        <end position="47"/>
    </location>
</feature>
<feature type="chain" id="PRO_5013080567" evidence="2">
    <location>
        <begin position="29"/>
        <end position="139"/>
    </location>
</feature>
<evidence type="ECO:0000313" key="4">
    <source>
        <dbReference type="Proteomes" id="UP000219612"/>
    </source>
</evidence>
<dbReference type="EMBL" id="OBDY01000009">
    <property type="protein sequence ID" value="SNY48677.1"/>
    <property type="molecule type" value="Genomic_DNA"/>
</dbReference>
<organism evidence="3 4">
    <name type="scientific">Paractinoplanes atraurantiacus</name>
    <dbReference type="NCBI Taxonomy" id="1036182"/>
    <lineage>
        <taxon>Bacteria</taxon>
        <taxon>Bacillati</taxon>
        <taxon>Actinomycetota</taxon>
        <taxon>Actinomycetes</taxon>
        <taxon>Micromonosporales</taxon>
        <taxon>Micromonosporaceae</taxon>
        <taxon>Paractinoplanes</taxon>
    </lineage>
</organism>
<dbReference type="Proteomes" id="UP000219612">
    <property type="component" value="Unassembled WGS sequence"/>
</dbReference>
<dbReference type="AlphaFoldDB" id="A0A285ILP4"/>
<name>A0A285ILP4_9ACTN</name>
<feature type="compositionally biased region" description="Low complexity" evidence="1">
    <location>
        <begin position="27"/>
        <end position="45"/>
    </location>
</feature>